<evidence type="ECO:0000313" key="3">
    <source>
        <dbReference type="Proteomes" id="UP000192330"/>
    </source>
</evidence>
<dbReference type="Proteomes" id="UP000192330">
    <property type="component" value="Unassembled WGS sequence"/>
</dbReference>
<dbReference type="Pfam" id="PF01261">
    <property type="entry name" value="AP_endonuc_2"/>
    <property type="match status" value="1"/>
</dbReference>
<keyword evidence="2" id="KW-0413">Isomerase</keyword>
<dbReference type="InterPro" id="IPR036237">
    <property type="entry name" value="Xyl_isomerase-like_sf"/>
</dbReference>
<reference evidence="2 3" key="1">
    <citation type="submission" date="2017-04" db="EMBL/GenBank/DDBJ databases">
        <authorList>
            <person name="Afonso C.L."/>
            <person name="Miller P.J."/>
            <person name="Scott M.A."/>
            <person name="Spackman E."/>
            <person name="Goraichik I."/>
            <person name="Dimitrov K.M."/>
            <person name="Suarez D.L."/>
            <person name="Swayne D.E."/>
        </authorList>
    </citation>
    <scope>NUCLEOTIDE SEQUENCE [LARGE SCALE GENOMIC DNA]</scope>
    <source>
        <strain evidence="2 3">CGMCC 1.12644</strain>
    </source>
</reference>
<protein>
    <submittedName>
        <fullName evidence="2">Sugar phosphate isomerase/epimerase</fullName>
    </submittedName>
</protein>
<name>A0A1W2DA08_9RHOB</name>
<dbReference type="RefSeq" id="WP_084353609.1">
    <property type="nucleotide sequence ID" value="NZ_FWYD01000012.1"/>
</dbReference>
<evidence type="ECO:0000313" key="2">
    <source>
        <dbReference type="EMBL" id="SMC94387.1"/>
    </source>
</evidence>
<dbReference type="STRING" id="1387277.SAMN06295998_11234"/>
<accession>A0A1W2DA08</accession>
<dbReference type="OrthoDB" id="9801426at2"/>
<dbReference type="Gene3D" id="3.20.20.150">
    <property type="entry name" value="Divalent-metal-dependent TIM barrel enzymes"/>
    <property type="match status" value="1"/>
</dbReference>
<organism evidence="2 3">
    <name type="scientific">Primorskyibacter flagellatus</name>
    <dbReference type="NCBI Taxonomy" id="1387277"/>
    <lineage>
        <taxon>Bacteria</taxon>
        <taxon>Pseudomonadati</taxon>
        <taxon>Pseudomonadota</taxon>
        <taxon>Alphaproteobacteria</taxon>
        <taxon>Rhodobacterales</taxon>
        <taxon>Roseobacteraceae</taxon>
        <taxon>Primorskyibacter</taxon>
    </lineage>
</organism>
<dbReference type="InterPro" id="IPR050312">
    <property type="entry name" value="IolE/XylAMocC-like"/>
</dbReference>
<keyword evidence="3" id="KW-1185">Reference proteome</keyword>
<dbReference type="SUPFAM" id="SSF51658">
    <property type="entry name" value="Xylose isomerase-like"/>
    <property type="match status" value="1"/>
</dbReference>
<gene>
    <name evidence="2" type="ORF">SAMN06295998_11234</name>
</gene>
<feature type="domain" description="Xylose isomerase-like TIM barrel" evidence="1">
    <location>
        <begin position="23"/>
        <end position="256"/>
    </location>
</feature>
<dbReference type="GO" id="GO:0016853">
    <property type="term" value="F:isomerase activity"/>
    <property type="evidence" value="ECO:0007669"/>
    <property type="project" value="UniProtKB-KW"/>
</dbReference>
<proteinExistence type="predicted"/>
<dbReference type="PANTHER" id="PTHR12110:SF21">
    <property type="entry name" value="XYLOSE ISOMERASE-LIKE TIM BARREL DOMAIN-CONTAINING PROTEIN"/>
    <property type="match status" value="1"/>
</dbReference>
<evidence type="ECO:0000259" key="1">
    <source>
        <dbReference type="Pfam" id="PF01261"/>
    </source>
</evidence>
<dbReference type="PANTHER" id="PTHR12110">
    <property type="entry name" value="HYDROXYPYRUVATE ISOMERASE"/>
    <property type="match status" value="1"/>
</dbReference>
<dbReference type="EMBL" id="FWYD01000012">
    <property type="protein sequence ID" value="SMC94387.1"/>
    <property type="molecule type" value="Genomic_DNA"/>
</dbReference>
<sequence>MLEYTLCNELLANEGRSLAEQARVAAALGYCGLELAPATLGDAPHDLSAQAIADLRAVIEAEGLRITGLHWLLSGYPDLSITDPARQGRTQDILVKLVGLCAALGGDVLIHGSPKQRLRPEGMDDVALTAHLAAFFAPVAKAAERAGVTYCIEPLSRAEDNTINTVAQGAALARAIGSPAFKTMIDISAAGQTEPPVAELIRQWVPTGLIGHIHANDTNRGAPGMGDDPFPEIVAALVDTGWNRPVGVEPFRTLIDARVTAATAIATLIACEKACA</sequence>
<dbReference type="AlphaFoldDB" id="A0A1W2DA08"/>
<dbReference type="InterPro" id="IPR013022">
    <property type="entry name" value="Xyl_isomerase-like_TIM-brl"/>
</dbReference>